<evidence type="ECO:0000256" key="13">
    <source>
        <dbReference type="ARBA" id="ARBA00023237"/>
    </source>
</evidence>
<dbReference type="InterPro" id="IPR054765">
    <property type="entry name" value="SLBB_dom"/>
</dbReference>
<keyword evidence="3" id="KW-0813">Transport</keyword>
<evidence type="ECO:0000259" key="15">
    <source>
        <dbReference type="Pfam" id="PF02563"/>
    </source>
</evidence>
<dbReference type="Gene3D" id="3.30.1950.10">
    <property type="entry name" value="wza like domain"/>
    <property type="match status" value="1"/>
</dbReference>
<evidence type="ECO:0000259" key="16">
    <source>
        <dbReference type="Pfam" id="PF22461"/>
    </source>
</evidence>
<evidence type="ECO:0000256" key="11">
    <source>
        <dbReference type="ARBA" id="ARBA00023136"/>
    </source>
</evidence>
<keyword evidence="11" id="KW-0472">Membrane</keyword>
<evidence type="ECO:0000256" key="14">
    <source>
        <dbReference type="ARBA" id="ARBA00023288"/>
    </source>
</evidence>
<gene>
    <name evidence="17" type="ORF">EV680_10871</name>
</gene>
<evidence type="ECO:0000256" key="6">
    <source>
        <dbReference type="ARBA" id="ARBA00022692"/>
    </source>
</evidence>
<feature type="domain" description="Polysaccharide export protein N-terminal" evidence="15">
    <location>
        <begin position="94"/>
        <end position="180"/>
    </location>
</feature>
<comment type="subcellular location">
    <subcellularLocation>
        <location evidence="1">Cell outer membrane</location>
        <topology evidence="1">Multi-pass membrane protein</topology>
    </subcellularLocation>
</comment>
<keyword evidence="4" id="KW-1134">Transmembrane beta strand</keyword>
<feature type="domain" description="SLBB" evidence="16">
    <location>
        <begin position="269"/>
        <end position="369"/>
    </location>
</feature>
<evidence type="ECO:0000256" key="12">
    <source>
        <dbReference type="ARBA" id="ARBA00023139"/>
    </source>
</evidence>
<evidence type="ECO:0000256" key="1">
    <source>
        <dbReference type="ARBA" id="ARBA00004571"/>
    </source>
</evidence>
<dbReference type="Proteomes" id="UP000294721">
    <property type="component" value="Unassembled WGS sequence"/>
</dbReference>
<evidence type="ECO:0000256" key="10">
    <source>
        <dbReference type="ARBA" id="ARBA00023114"/>
    </source>
</evidence>
<comment type="similarity">
    <text evidence="2">Belongs to the BexD/CtrA/VexA family.</text>
</comment>
<keyword evidence="10" id="KW-0626">Porin</keyword>
<keyword evidence="18" id="KW-1185">Reference proteome</keyword>
<dbReference type="Gene3D" id="3.10.560.10">
    <property type="entry name" value="Outer membrane lipoprotein wza domain like"/>
    <property type="match status" value="2"/>
</dbReference>
<protein>
    <submittedName>
        <fullName evidence="17">Polysaccharide export outer membrane protein</fullName>
    </submittedName>
</protein>
<dbReference type="InterPro" id="IPR049712">
    <property type="entry name" value="Poly_export"/>
</dbReference>
<dbReference type="PANTHER" id="PTHR33619">
    <property type="entry name" value="POLYSACCHARIDE EXPORT PROTEIN GFCE-RELATED"/>
    <property type="match status" value="1"/>
</dbReference>
<dbReference type="Pfam" id="PF22461">
    <property type="entry name" value="SLBB_2"/>
    <property type="match status" value="1"/>
</dbReference>
<keyword evidence="6" id="KW-0812">Transmembrane</keyword>
<keyword evidence="9" id="KW-0406">Ion transport</keyword>
<keyword evidence="8" id="KW-0625">Polysaccharide transport</keyword>
<reference evidence="17 18" key="1">
    <citation type="submission" date="2019-03" db="EMBL/GenBank/DDBJ databases">
        <title>Genomic Encyclopedia of Type Strains, Phase IV (KMG-IV): sequencing the most valuable type-strain genomes for metagenomic binning, comparative biology and taxonomic classification.</title>
        <authorList>
            <person name="Goeker M."/>
        </authorList>
    </citation>
    <scope>NUCLEOTIDE SEQUENCE [LARGE SCALE GENOMIC DNA]</scope>
    <source>
        <strain evidence="17 18">DSM 17474</strain>
    </source>
</reference>
<proteinExistence type="inferred from homology"/>
<keyword evidence="12" id="KW-0564">Palmitate</keyword>
<comment type="caution">
    <text evidence="17">The sequence shown here is derived from an EMBL/GenBank/DDBJ whole genome shotgun (WGS) entry which is preliminary data.</text>
</comment>
<keyword evidence="5" id="KW-0762">Sugar transport</keyword>
<evidence type="ECO:0000313" key="17">
    <source>
        <dbReference type="EMBL" id="TCP07349.1"/>
    </source>
</evidence>
<evidence type="ECO:0000256" key="9">
    <source>
        <dbReference type="ARBA" id="ARBA00023065"/>
    </source>
</evidence>
<name>A0ABY2C3Q8_9NEIS</name>
<evidence type="ECO:0000256" key="3">
    <source>
        <dbReference type="ARBA" id="ARBA00022448"/>
    </source>
</evidence>
<evidence type="ECO:0000256" key="5">
    <source>
        <dbReference type="ARBA" id="ARBA00022597"/>
    </source>
</evidence>
<evidence type="ECO:0000313" key="18">
    <source>
        <dbReference type="Proteomes" id="UP000294721"/>
    </source>
</evidence>
<sequence>MNNTEISRNALFAMGGRVAAGLMVVVLFSACGGLPTSGPSGNKVVALGEQQATVAVPEVELIDLDEGVARKLYQRKSNQSFAQFGEGRASVGAVNVGDVLDITIWEAPPAVLFGGSLTSSGSGSAQLTKLPEQMVSERGTVSIPFVGDVQVSGKTPGQIQEIIKGRLKRMANQPQVMVRMVQNNAANVSVVRAGNSVRLPLTAAGERVLDAVAAVGGSVANVQDTTVQLTRGNEVKQVALEDLVSSPHQNIVLRKNDVVTIITNPYSFTAMGAVGRTQQVGFSVKGLSLAEAVGRMGGLQDRRSDARGVFVFRYELLADLPQQDKGAWLAKGYAYDAEIPVVYRINLADANSLFWLQRFPVKNKDVVYVSNAPLAEVQKFLQFVFSPVLTGVNNIDSIVN</sequence>
<dbReference type="PANTHER" id="PTHR33619:SF3">
    <property type="entry name" value="POLYSACCHARIDE EXPORT PROTEIN GFCE-RELATED"/>
    <property type="match status" value="1"/>
</dbReference>
<keyword evidence="7" id="KW-0732">Signal</keyword>
<evidence type="ECO:0000256" key="7">
    <source>
        <dbReference type="ARBA" id="ARBA00022729"/>
    </source>
</evidence>
<evidence type="ECO:0000256" key="4">
    <source>
        <dbReference type="ARBA" id="ARBA00022452"/>
    </source>
</evidence>
<keyword evidence="13" id="KW-0998">Cell outer membrane</keyword>
<accession>A0ABY2C3Q8</accession>
<keyword evidence="14" id="KW-0449">Lipoprotein</keyword>
<organism evidence="17 18">
    <name type="scientific">Uruburuella suis</name>
    <dbReference type="NCBI Taxonomy" id="252130"/>
    <lineage>
        <taxon>Bacteria</taxon>
        <taxon>Pseudomonadati</taxon>
        <taxon>Pseudomonadota</taxon>
        <taxon>Betaproteobacteria</taxon>
        <taxon>Neisseriales</taxon>
        <taxon>Neisseriaceae</taxon>
        <taxon>Uruburuella</taxon>
    </lineage>
</organism>
<dbReference type="InterPro" id="IPR003715">
    <property type="entry name" value="Poly_export_N"/>
</dbReference>
<evidence type="ECO:0000256" key="2">
    <source>
        <dbReference type="ARBA" id="ARBA00009450"/>
    </source>
</evidence>
<dbReference type="EMBL" id="SLXE01000008">
    <property type="protein sequence ID" value="TCP07349.1"/>
    <property type="molecule type" value="Genomic_DNA"/>
</dbReference>
<evidence type="ECO:0000256" key="8">
    <source>
        <dbReference type="ARBA" id="ARBA00023047"/>
    </source>
</evidence>
<dbReference type="Pfam" id="PF02563">
    <property type="entry name" value="Poly_export"/>
    <property type="match status" value="1"/>
</dbReference>